<name>A0ABY0JQ71_9ENTR</name>
<dbReference type="InterPro" id="IPR036937">
    <property type="entry name" value="Adhesion_dom_fimbrial_sf"/>
</dbReference>
<keyword evidence="1" id="KW-0732">Signal</keyword>
<feature type="signal peptide" evidence="1">
    <location>
        <begin position="1"/>
        <end position="18"/>
    </location>
</feature>
<keyword evidence="4" id="KW-1185">Reference proteome</keyword>
<feature type="chain" id="PRO_5045384739" evidence="1">
    <location>
        <begin position="19"/>
        <end position="173"/>
    </location>
</feature>
<dbReference type="InterPro" id="IPR008966">
    <property type="entry name" value="Adhesion_dom_sf"/>
</dbReference>
<proteinExistence type="predicted"/>
<dbReference type="Pfam" id="PF00419">
    <property type="entry name" value="Fimbrial"/>
    <property type="match status" value="1"/>
</dbReference>
<dbReference type="PANTHER" id="PTHR33420:SF5">
    <property type="entry name" value="FIMBRIAL SUBUNIT"/>
    <property type="match status" value="1"/>
</dbReference>
<accession>A0ABY0JQ71</accession>
<dbReference type="InterPro" id="IPR050263">
    <property type="entry name" value="Bact_Fimbrial_Adh_Pro"/>
</dbReference>
<evidence type="ECO:0000313" key="3">
    <source>
        <dbReference type="EMBL" id="SBW25748.1"/>
    </source>
</evidence>
<dbReference type="RefSeq" id="WP_051642752.1">
    <property type="nucleotide sequence ID" value="NZ_BPMF01000018.1"/>
</dbReference>
<comment type="caution">
    <text evidence="3">The sequence shown here is derived from an EMBL/GenBank/DDBJ whole genome shotgun (WGS) entry which is preliminary data.</text>
</comment>
<gene>
    <name evidence="3" type="ORF">BN4901_2693</name>
</gene>
<organism evidence="3 4">
    <name type="scientific">Citrobacter europaeus</name>
    <dbReference type="NCBI Taxonomy" id="1914243"/>
    <lineage>
        <taxon>Bacteria</taxon>
        <taxon>Pseudomonadati</taxon>
        <taxon>Pseudomonadota</taxon>
        <taxon>Gammaproteobacteria</taxon>
        <taxon>Enterobacterales</taxon>
        <taxon>Enterobacteriaceae</taxon>
        <taxon>Citrobacter</taxon>
    </lineage>
</organism>
<dbReference type="PANTHER" id="PTHR33420">
    <property type="entry name" value="FIMBRIAL SUBUNIT ELFA-RELATED"/>
    <property type="match status" value="1"/>
</dbReference>
<dbReference type="GeneID" id="89547097"/>
<dbReference type="Gene3D" id="2.60.40.1090">
    <property type="entry name" value="Fimbrial-type adhesion domain"/>
    <property type="match status" value="1"/>
</dbReference>
<protein>
    <submittedName>
        <fullName evidence="3">Type 1 fimbriae major subunit FimA</fullName>
    </submittedName>
</protein>
<dbReference type="SUPFAM" id="SSF49401">
    <property type="entry name" value="Bacterial adhesins"/>
    <property type="match status" value="1"/>
</dbReference>
<evidence type="ECO:0000259" key="2">
    <source>
        <dbReference type="Pfam" id="PF00419"/>
    </source>
</evidence>
<evidence type="ECO:0000256" key="1">
    <source>
        <dbReference type="SAM" id="SignalP"/>
    </source>
</evidence>
<dbReference type="Proteomes" id="UP000195338">
    <property type="component" value="Unassembled WGS sequence"/>
</dbReference>
<reference evidence="3 4" key="1">
    <citation type="submission" date="2016-04" db="EMBL/GenBank/DDBJ databases">
        <authorList>
            <person name="Mornico D."/>
        </authorList>
    </citation>
    <scope>NUCLEOTIDE SEQUENCE [LARGE SCALE GENOMIC DNA]</scope>
    <source>
        <strain evidence="3 4">A121</strain>
    </source>
</reference>
<feature type="domain" description="Fimbrial-type adhesion" evidence="2">
    <location>
        <begin position="26"/>
        <end position="173"/>
    </location>
</feature>
<evidence type="ECO:0000313" key="4">
    <source>
        <dbReference type="Proteomes" id="UP000195338"/>
    </source>
</evidence>
<dbReference type="InterPro" id="IPR000259">
    <property type="entry name" value="Adhesion_dom_fimbrial"/>
</dbReference>
<dbReference type="EMBL" id="FLUX01000033">
    <property type="protein sequence ID" value="SBW25748.1"/>
    <property type="molecule type" value="Genomic_DNA"/>
</dbReference>
<sequence length="173" mass="18067">MKKWMIFLVAGLASTAQAENEVPNLTFNGSIIAEGCDVAVASENQTVHIGDFSVAVFSGTGSVSSAKNFEINLENCVGKGSITFSGESNTDNGALLALTNATGEGDTASGVAIEILDLNSGAPQPLPLGQASSLYTLKSGDNTLRYQLRYKATQNVVTPGSANAVMYFDMLYQ</sequence>